<protein>
    <submittedName>
        <fullName evidence="1">Uncharacterized protein</fullName>
    </submittedName>
</protein>
<dbReference type="Proteomes" id="UP000554482">
    <property type="component" value="Unassembled WGS sequence"/>
</dbReference>
<gene>
    <name evidence="1" type="ORF">FRX31_005135</name>
</gene>
<dbReference type="AlphaFoldDB" id="A0A7J6X694"/>
<dbReference type="EMBL" id="JABWDY010004295">
    <property type="protein sequence ID" value="KAF5205281.1"/>
    <property type="molecule type" value="Genomic_DNA"/>
</dbReference>
<organism evidence="1 2">
    <name type="scientific">Thalictrum thalictroides</name>
    <name type="common">Rue-anemone</name>
    <name type="synonym">Anemone thalictroides</name>
    <dbReference type="NCBI Taxonomy" id="46969"/>
    <lineage>
        <taxon>Eukaryota</taxon>
        <taxon>Viridiplantae</taxon>
        <taxon>Streptophyta</taxon>
        <taxon>Embryophyta</taxon>
        <taxon>Tracheophyta</taxon>
        <taxon>Spermatophyta</taxon>
        <taxon>Magnoliopsida</taxon>
        <taxon>Ranunculales</taxon>
        <taxon>Ranunculaceae</taxon>
        <taxon>Thalictroideae</taxon>
        <taxon>Thalictrum</taxon>
    </lineage>
</organism>
<evidence type="ECO:0000313" key="1">
    <source>
        <dbReference type="EMBL" id="KAF5205281.1"/>
    </source>
</evidence>
<sequence>MLKQRKRRRAGPRRVLKLKALSLLVTMVYATYSNGKFRTGYLYCPIRTHVEKEGDLPAQ</sequence>
<name>A0A7J6X694_THATH</name>
<comment type="caution">
    <text evidence="1">The sequence shown here is derived from an EMBL/GenBank/DDBJ whole genome shotgun (WGS) entry which is preliminary data.</text>
</comment>
<proteinExistence type="predicted"/>
<accession>A0A7J6X694</accession>
<reference evidence="1 2" key="1">
    <citation type="submission" date="2020-06" db="EMBL/GenBank/DDBJ databases">
        <title>Transcriptomic and genomic resources for Thalictrum thalictroides and T. hernandezii: Facilitating candidate gene discovery in an emerging model plant lineage.</title>
        <authorList>
            <person name="Arias T."/>
            <person name="Riano-Pachon D.M."/>
            <person name="Di Stilio V.S."/>
        </authorList>
    </citation>
    <scope>NUCLEOTIDE SEQUENCE [LARGE SCALE GENOMIC DNA]</scope>
    <source>
        <strain evidence="2">cv. WT478/WT964</strain>
        <tissue evidence="1">Leaves</tissue>
    </source>
</reference>
<keyword evidence="2" id="KW-1185">Reference proteome</keyword>
<evidence type="ECO:0000313" key="2">
    <source>
        <dbReference type="Proteomes" id="UP000554482"/>
    </source>
</evidence>